<keyword evidence="3" id="KW-0812">Transmembrane</keyword>
<name>A0ABX5D681_9VIBR</name>
<comment type="caution">
    <text evidence="5">The sequence shown here is derived from an EMBL/GenBank/DDBJ whole genome shotgun (WGS) entry which is preliminary data.</text>
</comment>
<gene>
    <name evidence="5" type="ORF">COR51_23930</name>
</gene>
<feature type="transmembrane region" description="Helical" evidence="3">
    <location>
        <begin position="12"/>
        <end position="34"/>
    </location>
</feature>
<dbReference type="Gene3D" id="3.40.30.10">
    <property type="entry name" value="Glutaredoxin"/>
    <property type="match status" value="1"/>
</dbReference>
<keyword evidence="3" id="KW-0472">Membrane</keyword>
<dbReference type="InterPro" id="IPR036249">
    <property type="entry name" value="Thioredoxin-like_sf"/>
</dbReference>
<dbReference type="SUPFAM" id="SSF52833">
    <property type="entry name" value="Thioredoxin-like"/>
    <property type="match status" value="1"/>
</dbReference>
<evidence type="ECO:0000256" key="2">
    <source>
        <dbReference type="SAM" id="MobiDB-lite"/>
    </source>
</evidence>
<dbReference type="InterPro" id="IPR018950">
    <property type="entry name" value="DiS-bond_isomerase_DsbC/G_N"/>
</dbReference>
<reference evidence="5 6" key="1">
    <citation type="submission" date="2018-03" db="EMBL/GenBank/DDBJ databases">
        <title>Genetic Diversity and Phenotypic Plasticity of AHL Mediated Quorum Sensing in Environmental Strains of Vibrio mediterranei.</title>
        <authorList>
            <person name="Lantoine F."/>
            <person name="Vouve F."/>
        </authorList>
    </citation>
    <scope>NUCLEOTIDE SEQUENCE [LARGE SCALE GENOMIC DNA]</scope>
    <source>
        <strain evidence="5 6">17LN0615E</strain>
    </source>
</reference>
<dbReference type="PANTHER" id="PTHR35272">
    <property type="entry name" value="THIOL:DISULFIDE INTERCHANGE PROTEIN DSBC-RELATED"/>
    <property type="match status" value="1"/>
</dbReference>
<organism evidence="5 6">
    <name type="scientific">Vibrio mediterranei</name>
    <dbReference type="NCBI Taxonomy" id="689"/>
    <lineage>
        <taxon>Bacteria</taxon>
        <taxon>Pseudomonadati</taxon>
        <taxon>Pseudomonadota</taxon>
        <taxon>Gammaproteobacteria</taxon>
        <taxon>Vibrionales</taxon>
        <taxon>Vibrionaceae</taxon>
        <taxon>Vibrio</taxon>
    </lineage>
</organism>
<keyword evidence="3" id="KW-1133">Transmembrane helix</keyword>
<dbReference type="EMBL" id="NWTN01000026">
    <property type="protein sequence ID" value="PRQ65174.1"/>
    <property type="molecule type" value="Genomic_DNA"/>
</dbReference>
<feature type="compositionally biased region" description="Polar residues" evidence="2">
    <location>
        <begin position="123"/>
        <end position="138"/>
    </location>
</feature>
<evidence type="ECO:0000313" key="6">
    <source>
        <dbReference type="Proteomes" id="UP000238163"/>
    </source>
</evidence>
<dbReference type="InterPro" id="IPR009094">
    <property type="entry name" value="DiS-bond_isomerase_DsbC/G_N_sf"/>
</dbReference>
<dbReference type="InterPro" id="IPR051470">
    <property type="entry name" value="Thiol:disulfide_interchange"/>
</dbReference>
<sequence length="290" mass="32053">MEMTMTRKLSDRAVLHIISCITAATLTLVGYITMHITLGYNSTITSKTSPSLESIRSTIQTALPNTPIRSVMPGQIEGLYEITTDSGLIYTDKTGRYLFVGGIYDPVTNTDLVKERKAKLGFKTTQTQTAQNEQSAPSQRPPRERTFDASKLSEIEPYLITYKEVPGAPVVIELFDPMCSACRYNHHQLSELDVTIKRLLVVTQGSDEINQQVYCSTNPSAVIDSLITKNSITTDGTSKANCNPADLQKIKSWAIANQIPMVTPQVFLPDSNKLYIGGEKASVWKQRLGL</sequence>
<dbReference type="SUPFAM" id="SSF54423">
    <property type="entry name" value="DsbC/DsbG N-terminal domain-like"/>
    <property type="match status" value="1"/>
</dbReference>
<dbReference type="PANTHER" id="PTHR35272:SF3">
    <property type="entry name" value="THIOL:DISULFIDE INTERCHANGE PROTEIN DSBC"/>
    <property type="match status" value="1"/>
</dbReference>
<protein>
    <recommendedName>
        <fullName evidence="1">Thiol:disulfide interchange protein DsbC</fullName>
    </recommendedName>
</protein>
<dbReference type="Proteomes" id="UP000238163">
    <property type="component" value="Unassembled WGS sequence"/>
</dbReference>
<evidence type="ECO:0000313" key="5">
    <source>
        <dbReference type="EMBL" id="PRQ65174.1"/>
    </source>
</evidence>
<feature type="domain" description="Disulphide bond isomerase DsbC/G N-terminal" evidence="4">
    <location>
        <begin position="49"/>
        <end position="112"/>
    </location>
</feature>
<dbReference type="Pfam" id="PF10411">
    <property type="entry name" value="DsbC_N"/>
    <property type="match status" value="1"/>
</dbReference>
<keyword evidence="6" id="KW-1185">Reference proteome</keyword>
<feature type="region of interest" description="Disordered" evidence="2">
    <location>
        <begin position="123"/>
        <end position="145"/>
    </location>
</feature>
<evidence type="ECO:0000256" key="3">
    <source>
        <dbReference type="SAM" id="Phobius"/>
    </source>
</evidence>
<evidence type="ECO:0000256" key="1">
    <source>
        <dbReference type="ARBA" id="ARBA00013829"/>
    </source>
</evidence>
<dbReference type="Gene3D" id="3.10.450.70">
    <property type="entry name" value="Disulphide bond isomerase, DsbC/G, N-terminal"/>
    <property type="match status" value="1"/>
</dbReference>
<accession>A0ABX5D681</accession>
<evidence type="ECO:0000259" key="4">
    <source>
        <dbReference type="Pfam" id="PF10411"/>
    </source>
</evidence>
<proteinExistence type="predicted"/>